<accession>A0ABP0GIL9</accession>
<keyword evidence="2" id="KW-1185">Reference proteome</keyword>
<dbReference type="Proteomes" id="UP001642483">
    <property type="component" value="Unassembled WGS sequence"/>
</dbReference>
<evidence type="ECO:0000313" key="2">
    <source>
        <dbReference type="Proteomes" id="UP001642483"/>
    </source>
</evidence>
<name>A0ABP0GIL9_CLALP</name>
<reference evidence="1 2" key="1">
    <citation type="submission" date="2024-02" db="EMBL/GenBank/DDBJ databases">
        <authorList>
            <person name="Daric V."/>
            <person name="Darras S."/>
        </authorList>
    </citation>
    <scope>NUCLEOTIDE SEQUENCE [LARGE SCALE GENOMIC DNA]</scope>
</reference>
<evidence type="ECO:0000313" key="1">
    <source>
        <dbReference type="EMBL" id="CAK8691582.1"/>
    </source>
</evidence>
<protein>
    <submittedName>
        <fullName evidence="1">Uncharacterized protein</fullName>
    </submittedName>
</protein>
<proteinExistence type="predicted"/>
<gene>
    <name evidence="1" type="ORF">CVLEPA_LOCUS24347</name>
</gene>
<organism evidence="1 2">
    <name type="scientific">Clavelina lepadiformis</name>
    <name type="common">Light-bulb sea squirt</name>
    <name type="synonym">Ascidia lepadiformis</name>
    <dbReference type="NCBI Taxonomy" id="159417"/>
    <lineage>
        <taxon>Eukaryota</taxon>
        <taxon>Metazoa</taxon>
        <taxon>Chordata</taxon>
        <taxon>Tunicata</taxon>
        <taxon>Ascidiacea</taxon>
        <taxon>Aplousobranchia</taxon>
        <taxon>Clavelinidae</taxon>
        <taxon>Clavelina</taxon>
    </lineage>
</organism>
<comment type="caution">
    <text evidence="1">The sequence shown here is derived from an EMBL/GenBank/DDBJ whole genome shotgun (WGS) entry which is preliminary data.</text>
</comment>
<sequence>MECDPGIIQVDVLLKAISDLISQELKSLRQEMKMEFAQLQVNIEDMVLKILAETKKTETMNNAIPIEEISQPLHVESDISLKIEDVYSEKAPDFPLVEAIKEEPLLFEEYEVSQPEIDDLNISMLDKIPSQSNIGVNATFKIVKPQSCVARNSDEKFSDSVKMFLNKSTAIERIKACKVDTQTMESHPVGMQGSVLLKAISDMVSQEFKSMRQDMRKEFVQMQESMEDVISTLLAEIKKTETMNNAIPVEETSQTTVVKSNISLNIEEVYSEKAPVFPLVEAIKEEPLLLEKYEDSQTEIDDPNISMLNKFPPQSDIGVNATVKIVKPQSCVARNSDEECSDSVEMFLDKSTAIEDNVQVGVLLKTISNMISQDFKSMRLDMEMEETKETETMNNAMSHRRNITTISVRSQVCVFPRLPLRL</sequence>
<dbReference type="EMBL" id="CAWYQH010000119">
    <property type="protein sequence ID" value="CAK8691582.1"/>
    <property type="molecule type" value="Genomic_DNA"/>
</dbReference>